<dbReference type="GO" id="GO:0003723">
    <property type="term" value="F:RNA binding"/>
    <property type="evidence" value="ECO:0007669"/>
    <property type="project" value="UniProtKB-UniRule"/>
</dbReference>
<dbReference type="Proteomes" id="UP000199287">
    <property type="component" value="Unassembled WGS sequence"/>
</dbReference>
<evidence type="ECO:0000256" key="7">
    <source>
        <dbReference type="ARBA" id="ARBA00022833"/>
    </source>
</evidence>
<comment type="function">
    <text evidence="10">An RNase that has 5'-3' exonuclease and possibly endonuclease activity. Involved in maturation of rRNA and in some organisms also mRNA maturation and/or decay.</text>
</comment>
<evidence type="ECO:0000256" key="3">
    <source>
        <dbReference type="ARBA" id="ARBA00022722"/>
    </source>
</evidence>
<evidence type="ECO:0000256" key="6">
    <source>
        <dbReference type="ARBA" id="ARBA00022801"/>
    </source>
</evidence>
<feature type="active site" description="Proton acceptor" evidence="11">
    <location>
        <position position="411"/>
    </location>
</feature>
<dbReference type="PIRSF" id="PIRSF004803">
    <property type="entry name" value="RnjA"/>
    <property type="match status" value="1"/>
</dbReference>
<evidence type="ECO:0000256" key="4">
    <source>
        <dbReference type="ARBA" id="ARBA00022723"/>
    </source>
</evidence>
<keyword evidence="7 13" id="KW-0862">Zinc</keyword>
<evidence type="ECO:0000256" key="9">
    <source>
        <dbReference type="ARBA" id="ARBA00022884"/>
    </source>
</evidence>
<evidence type="ECO:0000256" key="12">
    <source>
        <dbReference type="PIRSR" id="PIRSR004803-2"/>
    </source>
</evidence>
<feature type="active site" description="Proton donor" evidence="11">
    <location>
        <position position="238"/>
    </location>
</feature>
<feature type="binding site" evidence="13">
    <location>
        <position position="93"/>
    </location>
    <ligand>
        <name>Ca(2+)</name>
        <dbReference type="ChEBI" id="CHEBI:29108"/>
    </ligand>
</feature>
<evidence type="ECO:0000256" key="2">
    <source>
        <dbReference type="ARBA" id="ARBA00022490"/>
    </source>
</evidence>
<feature type="binding site" evidence="12">
    <location>
        <begin position="275"/>
        <end position="277"/>
    </location>
    <ligand>
        <name>substrate</name>
    </ligand>
</feature>
<comment type="cofactor">
    <cofactor evidence="13">
        <name>Zn(2+)</name>
        <dbReference type="ChEBI" id="CHEBI:29105"/>
    </cofactor>
    <text evidence="13">Binds 2 Zn(2+) ions per subunit. It is not clear if Zn(2+) or Mg(2+) is physiologically important.</text>
</comment>
<keyword evidence="4 13" id="KW-0479">Metal-binding</keyword>
<dbReference type="HAMAP" id="MF_01491">
    <property type="entry name" value="RNase_J_bact"/>
    <property type="match status" value="1"/>
</dbReference>
<evidence type="ECO:0000259" key="14">
    <source>
        <dbReference type="SMART" id="SM00849"/>
    </source>
</evidence>
<dbReference type="InterPro" id="IPR011108">
    <property type="entry name" value="RMMBL"/>
</dbReference>
<dbReference type="GO" id="GO:0006364">
    <property type="term" value="P:rRNA processing"/>
    <property type="evidence" value="ECO:0007669"/>
    <property type="project" value="UniProtKB-UniRule"/>
</dbReference>
<dbReference type="Gene3D" id="3.10.20.580">
    <property type="match status" value="1"/>
</dbReference>
<dbReference type="InterPro" id="IPR001279">
    <property type="entry name" value="Metallo-B-lactamas"/>
</dbReference>
<dbReference type="EMBL" id="FOQA01000001">
    <property type="protein sequence ID" value="SFH47496.1"/>
    <property type="molecule type" value="Genomic_DNA"/>
</dbReference>
<dbReference type="AlphaFoldDB" id="A0A1I3ACF9"/>
<keyword evidence="3 10" id="KW-0540">Nuclease</keyword>
<feature type="binding site" evidence="13">
    <location>
        <position position="206"/>
    </location>
    <ligand>
        <name>Zn(2+)</name>
        <dbReference type="ChEBI" id="CHEBI:29105"/>
        <label>1</label>
        <note>catalytic</note>
    </ligand>
</feature>
<dbReference type="STRING" id="69895.SAMN05192551_101116"/>
<dbReference type="Pfam" id="PF07521">
    <property type="entry name" value="RMMBL"/>
    <property type="match status" value="1"/>
</dbReference>
<dbReference type="FunFam" id="3.10.20.580:FF:000001">
    <property type="entry name" value="Ribonuclease J"/>
    <property type="match status" value="1"/>
</dbReference>
<keyword evidence="8 10" id="KW-0269">Exonuclease</keyword>
<dbReference type="Gene3D" id="3.40.50.10710">
    <property type="entry name" value="Metallo-hydrolase/oxidoreductase"/>
    <property type="match status" value="1"/>
</dbReference>
<feature type="binding site" evidence="10 12">
    <location>
        <begin position="407"/>
        <end position="411"/>
    </location>
    <ligand>
        <name>substrate</name>
    </ligand>
</feature>
<keyword evidence="9 10" id="KW-0694">RNA-binding</keyword>
<keyword evidence="10" id="KW-0698">rRNA processing</keyword>
<evidence type="ECO:0000256" key="1">
    <source>
        <dbReference type="ARBA" id="ARBA00004496"/>
    </source>
</evidence>
<evidence type="ECO:0000256" key="8">
    <source>
        <dbReference type="ARBA" id="ARBA00022839"/>
    </source>
</evidence>
<dbReference type="SMART" id="SM00849">
    <property type="entry name" value="Lactamase_B"/>
    <property type="match status" value="1"/>
</dbReference>
<dbReference type="Gene3D" id="3.60.15.10">
    <property type="entry name" value="Ribonuclease Z/Hydroxyacylglutathione hydrolase-like"/>
    <property type="match status" value="1"/>
</dbReference>
<keyword evidence="6 10" id="KW-0378">Hydrolase</keyword>
<dbReference type="InterPro" id="IPR042173">
    <property type="entry name" value="RNase_J_2"/>
</dbReference>
<dbReference type="Pfam" id="PF22505">
    <property type="entry name" value="RNase_J_b_CASP"/>
    <property type="match status" value="1"/>
</dbReference>
<dbReference type="Pfam" id="PF17770">
    <property type="entry name" value="RNase_J_C"/>
    <property type="match status" value="1"/>
</dbReference>
<dbReference type="GO" id="GO:0005737">
    <property type="term" value="C:cytoplasm"/>
    <property type="evidence" value="ECO:0007669"/>
    <property type="project" value="UniProtKB-SubCell"/>
</dbReference>
<dbReference type="EC" id="3.1.-.-" evidence="10"/>
<name>A0A1I3ACF9_9FIRM</name>
<dbReference type="GO" id="GO:0004521">
    <property type="term" value="F:RNA endonuclease activity"/>
    <property type="evidence" value="ECO:0007669"/>
    <property type="project" value="UniProtKB-UniRule"/>
</dbReference>
<comment type="subunit">
    <text evidence="10">Homodimer, may be a subunit of the RNA degradosome.</text>
</comment>
<comment type="cofactor">
    <cofactor evidence="13">
        <name>Ca(2+)</name>
        <dbReference type="ChEBI" id="CHEBI:29108"/>
    </cofactor>
    <text evidence="13">Binds 1 Ca(2+) cation per subunit. Seen in 1 crystal structure, it is not clear if it is physiologically important.</text>
</comment>
<organism evidence="15 16">
    <name type="scientific">Tindallia magadiensis</name>
    <dbReference type="NCBI Taxonomy" id="69895"/>
    <lineage>
        <taxon>Bacteria</taxon>
        <taxon>Bacillati</taxon>
        <taxon>Bacillota</taxon>
        <taxon>Clostridia</taxon>
        <taxon>Peptostreptococcales</taxon>
        <taxon>Tindalliaceae</taxon>
        <taxon>Tindallia</taxon>
    </lineage>
</organism>
<evidence type="ECO:0000256" key="13">
    <source>
        <dbReference type="PIRSR" id="PIRSR004803-3"/>
    </source>
</evidence>
<evidence type="ECO:0000256" key="11">
    <source>
        <dbReference type="PIRSR" id="PIRSR004803-1"/>
    </source>
</evidence>
<evidence type="ECO:0000256" key="5">
    <source>
        <dbReference type="ARBA" id="ARBA00022759"/>
    </source>
</evidence>
<dbReference type="GO" id="GO:0004534">
    <property type="term" value="F:5'-3' RNA exonuclease activity"/>
    <property type="evidence" value="ECO:0007669"/>
    <property type="project" value="UniProtKB-UniRule"/>
</dbReference>
<evidence type="ECO:0000313" key="16">
    <source>
        <dbReference type="Proteomes" id="UP000199287"/>
    </source>
</evidence>
<feature type="binding site" evidence="13">
    <location>
        <position position="91"/>
    </location>
    <ligand>
        <name>Ca(2+)</name>
        <dbReference type="ChEBI" id="CHEBI:29108"/>
    </ligand>
</feature>
<keyword evidence="16" id="KW-1185">Reference proteome</keyword>
<feature type="binding site" evidence="13">
    <location>
        <position position="486"/>
    </location>
    <ligand>
        <name>Ca(2+)</name>
        <dbReference type="ChEBI" id="CHEBI:29108"/>
    </ligand>
</feature>
<dbReference type="GO" id="GO:0008270">
    <property type="term" value="F:zinc ion binding"/>
    <property type="evidence" value="ECO:0007669"/>
    <property type="project" value="InterPro"/>
</dbReference>
<protein>
    <recommendedName>
        <fullName evidence="10">Ribonuclease J</fullName>
        <shortName evidence="10">RNase J</shortName>
        <ecNumber evidence="10">3.1.-.-</ecNumber>
    </recommendedName>
</protein>
<dbReference type="NCBIfam" id="TIGR00649">
    <property type="entry name" value="MG423"/>
    <property type="match status" value="1"/>
</dbReference>
<keyword evidence="2 10" id="KW-0963">Cytoplasm</keyword>
<dbReference type="InterPro" id="IPR004613">
    <property type="entry name" value="RNase_J"/>
</dbReference>
<sequence length="598" mass="66886">MIFLLQITKLNFSDYAPNAGSPEVKDYLYLRMKKVLKIKGVNLLAKNQSKIKIIPLGGLREIGKNLTLVEYKNEILIIDCGLSFPDDEMLGIDIVLPDTTYLEKNKDRIKGVVLTHGHEDHIGALPYLLKKINLPIYGTRLTLGLLEAKLKEHKLDRKVHLQRVKAGDMFQLGAFNIEFIRSSHSIPDACAIAVHTSEGIILHTGDFRIDYSTVDGEMIDLHRLGELGKQGVLVMLADSTNAERPGTTMSESKIGVALENAFMNTKSRIIVATFASHIHRLQQIINTAEKFNRKIVISGRSMINVFEVGAELGALHVPKDILIDIREMDDYPDDQLLLLTTGSQGEPMAALSRMASNDHRKLDIQKGDLVIFSASPIPGNEKMVSRVINQLFEKGADVIYDPMAEVHTSGHACQEELKLIHRLVNPKYFIPVHGEYRHLKQHANLAARMGVPEENIFTMENGQVLEMNQKQAKITGKVQAGPVLVDGLGVGDVGSIVLRDRKHLAEDGLMVVVVTLDKKEAKVVAGPDIISRGFVYVRESEDLLGEAREEVQKSLEQCEQKGIREWSQLKNAIRDSLKDFLYQKTQRRPMILPIIMEV</sequence>
<dbReference type="PANTHER" id="PTHR43694">
    <property type="entry name" value="RIBONUCLEASE J"/>
    <property type="match status" value="1"/>
</dbReference>
<dbReference type="InterPro" id="IPR036866">
    <property type="entry name" value="RibonucZ/Hydroxyglut_hydro"/>
</dbReference>
<comment type="subcellular location">
    <subcellularLocation>
        <location evidence="1 10">Cytoplasm</location>
    </subcellularLocation>
</comment>
<dbReference type="InterPro" id="IPR041636">
    <property type="entry name" value="RNase_J_C"/>
</dbReference>
<keyword evidence="5 10" id="KW-0255">Endonuclease</keyword>
<dbReference type="Pfam" id="PF00753">
    <property type="entry name" value="Lactamase_B"/>
    <property type="match status" value="1"/>
</dbReference>
<feature type="binding site" evidence="13">
    <location>
        <position position="116"/>
    </location>
    <ligand>
        <name>Zn(2+)</name>
        <dbReference type="ChEBI" id="CHEBI:29105"/>
        <label>1</label>
        <note>catalytic</note>
    </ligand>
</feature>
<dbReference type="SUPFAM" id="SSF56281">
    <property type="entry name" value="Metallo-hydrolase/oxidoreductase"/>
    <property type="match status" value="1"/>
</dbReference>
<feature type="binding site" evidence="13">
    <location>
        <position position="120"/>
    </location>
    <ligand>
        <name>Zn(2+)</name>
        <dbReference type="ChEBI" id="CHEBI:29105"/>
        <label>1</label>
        <note>catalytic</note>
    </ligand>
</feature>
<comment type="similarity">
    <text evidence="10">Belongs to the metallo-beta-lactamase superfamily. RNA-metabolizing metallo-beta-lactamase-like family. Bacterial RNase J subfamily.</text>
</comment>
<keyword evidence="13" id="KW-0106">Calcium</keyword>
<proteinExistence type="inferred from homology"/>
<evidence type="ECO:0000256" key="10">
    <source>
        <dbReference type="HAMAP-Rule" id="MF_01491"/>
    </source>
</evidence>
<feature type="binding site" evidence="13">
    <location>
        <position position="184"/>
    </location>
    <ligand>
        <name>Zn(2+)</name>
        <dbReference type="ChEBI" id="CHEBI:29105"/>
        <label>1</label>
        <note>catalytic</note>
    </ligand>
</feature>
<evidence type="ECO:0000313" key="15">
    <source>
        <dbReference type="EMBL" id="SFH47496.1"/>
    </source>
</evidence>
<feature type="binding site" evidence="13">
    <location>
        <position position="121"/>
    </location>
    <ligand>
        <name>Zn(2+)</name>
        <dbReference type="ChEBI" id="CHEBI:29105"/>
        <label>1</label>
        <note>catalytic</note>
    </ligand>
</feature>
<gene>
    <name evidence="10" type="primary">rnj</name>
    <name evidence="15" type="ORF">SAMN05192551_101116</name>
</gene>
<accession>A0A1I3ACF9</accession>
<dbReference type="InterPro" id="IPR055132">
    <property type="entry name" value="RNase_J_b_CASP"/>
</dbReference>
<feature type="binding site" evidence="13">
    <location>
        <position position="118"/>
    </location>
    <ligand>
        <name>Zn(2+)</name>
        <dbReference type="ChEBI" id="CHEBI:29105"/>
        <label>1</label>
        <note>catalytic</note>
    </ligand>
</feature>
<dbReference type="InterPro" id="IPR030854">
    <property type="entry name" value="RNase_J_bac"/>
</dbReference>
<feature type="domain" description="Metallo-beta-lactamase" evidence="14">
    <location>
        <begin position="63"/>
        <end position="258"/>
    </location>
</feature>
<feature type="binding site" evidence="13">
    <location>
        <position position="433"/>
    </location>
    <ligand>
        <name>Zn(2+)</name>
        <dbReference type="ChEBI" id="CHEBI:29105"/>
        <label>1</label>
        <note>catalytic</note>
    </ligand>
</feature>
<reference evidence="16" key="1">
    <citation type="submission" date="2016-10" db="EMBL/GenBank/DDBJ databases">
        <authorList>
            <person name="Varghese N."/>
            <person name="Submissions S."/>
        </authorList>
    </citation>
    <scope>NUCLEOTIDE SEQUENCE [LARGE SCALE GENOMIC DNA]</scope>
    <source>
        <strain evidence="16">Z-7934</strain>
    </source>
</reference>
<dbReference type="CDD" id="cd07714">
    <property type="entry name" value="RNaseJ_MBL-fold"/>
    <property type="match status" value="1"/>
</dbReference>
<dbReference type="PANTHER" id="PTHR43694:SF1">
    <property type="entry name" value="RIBONUCLEASE J"/>
    <property type="match status" value="1"/>
</dbReference>